<proteinExistence type="predicted"/>
<dbReference type="EMBL" id="JASBWT010000030">
    <property type="protein sequence ID" value="KAJ9093520.1"/>
    <property type="molecule type" value="Genomic_DNA"/>
</dbReference>
<reference evidence="1" key="1">
    <citation type="submission" date="2023-04" db="EMBL/GenBank/DDBJ databases">
        <title>Draft Genome sequencing of Naganishia species isolated from polar environments using Oxford Nanopore Technology.</title>
        <authorList>
            <person name="Leo P."/>
            <person name="Venkateswaran K."/>
        </authorList>
    </citation>
    <scope>NUCLEOTIDE SEQUENCE</scope>
    <source>
        <strain evidence="1">MNA-CCFEE 5423</strain>
    </source>
</reference>
<comment type="caution">
    <text evidence="1">The sequence shown here is derived from an EMBL/GenBank/DDBJ whole genome shotgun (WGS) entry which is preliminary data.</text>
</comment>
<sequence length="321" mass="35843">MLEINGIADALEGLDFAEEDEETEHNCQHEQFDGSTSPHSTSPLRGFRQLPRVQGSGPPVNPFMGDDVRKGDGSPGSIPPEVWELVVAFLLDGHDLRSAARLNRTSRAIHGATLPRLWKVVFWRVQGKGTDFVESDGWTELVGSTGFQYIRFLTFEMDDPSSDFEKIESHPAMRHVRAILFTTPSASYRRPRNHSTTGFNAESIYHCRHFKVFLLEGYRYASSDVFGLLEALGKGRYHEMTVVPCSTLVSALPDGDDDDLFTASLVTTIHHRAFPAPSAMPLAHLDSVSLELSNVSDEAEWQWNQCSYAVLEILRIKAYSA</sequence>
<protein>
    <submittedName>
        <fullName evidence="1">Uncharacterized protein</fullName>
    </submittedName>
</protein>
<name>A0ACC2V2D9_9TREE</name>
<accession>A0ACC2V2D9</accession>
<organism evidence="1 2">
    <name type="scientific">Naganishia friedmannii</name>
    <dbReference type="NCBI Taxonomy" id="89922"/>
    <lineage>
        <taxon>Eukaryota</taxon>
        <taxon>Fungi</taxon>
        <taxon>Dikarya</taxon>
        <taxon>Basidiomycota</taxon>
        <taxon>Agaricomycotina</taxon>
        <taxon>Tremellomycetes</taxon>
        <taxon>Filobasidiales</taxon>
        <taxon>Filobasidiaceae</taxon>
        <taxon>Naganishia</taxon>
    </lineage>
</organism>
<evidence type="ECO:0000313" key="1">
    <source>
        <dbReference type="EMBL" id="KAJ9093520.1"/>
    </source>
</evidence>
<gene>
    <name evidence="1" type="ORF">QFC21_006353</name>
</gene>
<evidence type="ECO:0000313" key="2">
    <source>
        <dbReference type="Proteomes" id="UP001227268"/>
    </source>
</evidence>
<keyword evidence="2" id="KW-1185">Reference proteome</keyword>
<dbReference type="Proteomes" id="UP001227268">
    <property type="component" value="Unassembled WGS sequence"/>
</dbReference>